<feature type="region of interest" description="Disordered" evidence="1">
    <location>
        <begin position="55"/>
        <end position="80"/>
    </location>
</feature>
<keyword evidence="3" id="KW-1185">Reference proteome</keyword>
<sequence length="261" mass="28241">MPAADDLISDFDDFHESQAQPESAEPIAPPAKKEKKKKKKHARALWEDEVAIPYADPVTSSPPTTYGVRLSTPPPQLAPEPELVDIPVDEPAEEHPFAWDEDITAAEEPEPVLPDKMEVAGRLEGLRGAVIDAKVLPHTSIYDSASAVRPLVAVIIHGPLSNEREASEGGGRDQQAKATEYQTTVEVYSLQKQQHIATLYKSTTVKMEQPVLGHLSLPPKPRGDLSLDAAGRFVVLSSGKSGEVFVFTSDVSLNSDRGVAP</sequence>
<evidence type="ECO:0000256" key="1">
    <source>
        <dbReference type="SAM" id="MobiDB-lite"/>
    </source>
</evidence>
<feature type="non-terminal residue" evidence="2">
    <location>
        <position position="261"/>
    </location>
</feature>
<dbReference type="STRING" id="329884.A0A4U0VQF7"/>
<feature type="compositionally biased region" description="Basic residues" evidence="1">
    <location>
        <begin position="33"/>
        <end position="42"/>
    </location>
</feature>
<dbReference type="AlphaFoldDB" id="A0A4U0VQF7"/>
<gene>
    <name evidence="2" type="ORF">B0A55_11947</name>
</gene>
<protein>
    <submittedName>
        <fullName evidence="2">Uncharacterized protein</fullName>
    </submittedName>
</protein>
<dbReference type="Proteomes" id="UP000309340">
    <property type="component" value="Unassembled WGS sequence"/>
</dbReference>
<organism evidence="2 3">
    <name type="scientific">Friedmanniomyces simplex</name>
    <dbReference type="NCBI Taxonomy" id="329884"/>
    <lineage>
        <taxon>Eukaryota</taxon>
        <taxon>Fungi</taxon>
        <taxon>Dikarya</taxon>
        <taxon>Ascomycota</taxon>
        <taxon>Pezizomycotina</taxon>
        <taxon>Dothideomycetes</taxon>
        <taxon>Dothideomycetidae</taxon>
        <taxon>Mycosphaerellales</taxon>
        <taxon>Teratosphaeriaceae</taxon>
        <taxon>Friedmanniomyces</taxon>
    </lineage>
</organism>
<comment type="caution">
    <text evidence="2">The sequence shown here is derived from an EMBL/GenBank/DDBJ whole genome shotgun (WGS) entry which is preliminary data.</text>
</comment>
<dbReference type="OrthoDB" id="3938623at2759"/>
<proteinExistence type="predicted"/>
<accession>A0A4U0VQF7</accession>
<reference evidence="2 3" key="1">
    <citation type="submission" date="2017-03" db="EMBL/GenBank/DDBJ databases">
        <title>Genomes of endolithic fungi from Antarctica.</title>
        <authorList>
            <person name="Coleine C."/>
            <person name="Masonjones S."/>
            <person name="Stajich J.E."/>
        </authorList>
    </citation>
    <scope>NUCLEOTIDE SEQUENCE [LARGE SCALE GENOMIC DNA]</scope>
    <source>
        <strain evidence="2 3">CCFEE 5184</strain>
    </source>
</reference>
<evidence type="ECO:0000313" key="2">
    <source>
        <dbReference type="EMBL" id="TKA50776.1"/>
    </source>
</evidence>
<name>A0A4U0VQF7_9PEZI</name>
<evidence type="ECO:0000313" key="3">
    <source>
        <dbReference type="Proteomes" id="UP000309340"/>
    </source>
</evidence>
<dbReference type="EMBL" id="NAJQ01001942">
    <property type="protein sequence ID" value="TKA50776.1"/>
    <property type="molecule type" value="Genomic_DNA"/>
</dbReference>
<feature type="region of interest" description="Disordered" evidence="1">
    <location>
        <begin position="1"/>
        <end position="42"/>
    </location>
</feature>